<dbReference type="InterPro" id="IPR003593">
    <property type="entry name" value="AAA+_ATPase"/>
</dbReference>
<evidence type="ECO:0000256" key="2">
    <source>
        <dbReference type="ARBA" id="ARBA00022821"/>
    </source>
</evidence>
<organism evidence="6">
    <name type="scientific">Medicago truncatula</name>
    <name type="common">Barrel medic</name>
    <name type="synonym">Medicago tribuloides</name>
    <dbReference type="NCBI Taxonomy" id="3880"/>
    <lineage>
        <taxon>Eukaryota</taxon>
        <taxon>Viridiplantae</taxon>
        <taxon>Streptophyta</taxon>
        <taxon>Embryophyta</taxon>
        <taxon>Tracheophyta</taxon>
        <taxon>Spermatophyta</taxon>
        <taxon>Magnoliopsida</taxon>
        <taxon>eudicotyledons</taxon>
        <taxon>Gunneridae</taxon>
        <taxon>Pentapetalae</taxon>
        <taxon>rosids</taxon>
        <taxon>fabids</taxon>
        <taxon>Fabales</taxon>
        <taxon>Fabaceae</taxon>
        <taxon>Papilionoideae</taxon>
        <taxon>50 kb inversion clade</taxon>
        <taxon>NPAAA clade</taxon>
        <taxon>Hologalegina</taxon>
        <taxon>IRL clade</taxon>
        <taxon>Trifolieae</taxon>
        <taxon>Medicago</taxon>
    </lineage>
</organism>
<keyword evidence="6" id="KW-0378">Hydrolase</keyword>
<dbReference type="InterPro" id="IPR027417">
    <property type="entry name" value="P-loop_NTPase"/>
</dbReference>
<sequence>MEYASKFVERAVDVVLDLTVRHVGYIFYYKDNVSELNNLVEKLSLERKRLEHRVDEAEDNLGITESNVAAWLQKVDKTRTETEEFQDDEGHTKTRFSSGLFHYLRNRHRLGRKAKKMAVDVKLLIDESKFDGVSYQQKPTSMHAALFNDGYVEFGSRTCTIERIMEKLEDSTARMIGVHGPGGVGKSTLIKEIVKKAQVKKLFNVAVIVEINDNPNLRKIQEEIAYVLGLNLEGEGETVRADRLRRRLKKERENTLVVMDDLWDRIDLNKIGIPFDDDMDDDSSRLKIEDMKDPNFTMVKKGKSPGDYKGCKVLLTSRDRKVLSDKMDVKSVFCVRELDDKESLMLFKEEAGIHAEMSTFKQEIVKKYCAGIPMAIVTVARALRNKSESVWEATLEKLKKEELSGVQKSMEISVKMSYDHLEILLWIGYT</sequence>
<dbReference type="PRINTS" id="PR00364">
    <property type="entry name" value="DISEASERSIST"/>
</dbReference>
<evidence type="ECO:0000313" key="6">
    <source>
        <dbReference type="EMBL" id="RHN39830.1"/>
    </source>
</evidence>
<dbReference type="InterPro" id="IPR002182">
    <property type="entry name" value="NB-ARC"/>
</dbReference>
<dbReference type="AlphaFoldDB" id="A0A396GFC3"/>
<evidence type="ECO:0000256" key="4">
    <source>
        <dbReference type="SAM" id="Coils"/>
    </source>
</evidence>
<accession>A0A396GFC3</accession>
<dbReference type="PANTHER" id="PTHR33463">
    <property type="entry name" value="NB-ARC DOMAIN-CONTAINING PROTEIN-RELATED"/>
    <property type="match status" value="1"/>
</dbReference>
<dbReference type="Pfam" id="PF00931">
    <property type="entry name" value="NB-ARC"/>
    <property type="match status" value="1"/>
</dbReference>
<evidence type="ECO:0000256" key="3">
    <source>
        <dbReference type="ARBA" id="ARBA00022840"/>
    </source>
</evidence>
<name>A0A396GFC3_MEDTR</name>
<dbReference type="SMART" id="SM00382">
    <property type="entry name" value="AAA"/>
    <property type="match status" value="1"/>
</dbReference>
<dbReference type="Proteomes" id="UP000265566">
    <property type="component" value="Chromosome 8"/>
</dbReference>
<feature type="domain" description="AAA+ ATPase" evidence="5">
    <location>
        <begin position="172"/>
        <end position="343"/>
    </location>
</feature>
<dbReference type="Gene3D" id="3.40.50.300">
    <property type="entry name" value="P-loop containing nucleotide triphosphate hydrolases"/>
    <property type="match status" value="1"/>
</dbReference>
<evidence type="ECO:0000259" key="5">
    <source>
        <dbReference type="SMART" id="SM00382"/>
    </source>
</evidence>
<proteinExistence type="predicted"/>
<dbReference type="GO" id="GO:0006952">
    <property type="term" value="P:defense response"/>
    <property type="evidence" value="ECO:0007669"/>
    <property type="project" value="UniProtKB-KW"/>
</dbReference>
<keyword evidence="2" id="KW-0611">Plant defense</keyword>
<dbReference type="InterPro" id="IPR042197">
    <property type="entry name" value="Apaf_helical"/>
</dbReference>
<dbReference type="Gene3D" id="1.10.8.430">
    <property type="entry name" value="Helical domain of apoptotic protease-activating factors"/>
    <property type="match status" value="1"/>
</dbReference>
<keyword evidence="1" id="KW-0547">Nucleotide-binding</keyword>
<dbReference type="GO" id="GO:0043531">
    <property type="term" value="F:ADP binding"/>
    <property type="evidence" value="ECO:0007669"/>
    <property type="project" value="InterPro"/>
</dbReference>
<keyword evidence="3" id="KW-0067">ATP-binding</keyword>
<dbReference type="EMBL" id="PSQE01000008">
    <property type="protein sequence ID" value="RHN39830.1"/>
    <property type="molecule type" value="Genomic_DNA"/>
</dbReference>
<dbReference type="SUPFAM" id="SSF52540">
    <property type="entry name" value="P-loop containing nucleoside triphosphate hydrolases"/>
    <property type="match status" value="1"/>
</dbReference>
<dbReference type="Gramene" id="rna45904">
    <property type="protein sequence ID" value="RHN39830.1"/>
    <property type="gene ID" value="gene45904"/>
</dbReference>
<feature type="coiled-coil region" evidence="4">
    <location>
        <begin position="33"/>
        <end position="67"/>
    </location>
</feature>
<dbReference type="GO" id="GO:0016787">
    <property type="term" value="F:hydrolase activity"/>
    <property type="evidence" value="ECO:0007669"/>
    <property type="project" value="UniProtKB-KW"/>
</dbReference>
<protein>
    <submittedName>
        <fullName evidence="6">Putative P-loop containing nucleoside triphosphate hydrolase</fullName>
    </submittedName>
</protein>
<dbReference type="PANTHER" id="PTHR33463:SF196">
    <property type="entry name" value="NB-ARC DOMAIN DISEASE RESISTANCE PROTEIN"/>
    <property type="match status" value="1"/>
</dbReference>
<evidence type="ECO:0000256" key="1">
    <source>
        <dbReference type="ARBA" id="ARBA00022741"/>
    </source>
</evidence>
<reference evidence="6" key="1">
    <citation type="journal article" date="2018" name="Nat. Plants">
        <title>Whole-genome landscape of Medicago truncatula symbiotic genes.</title>
        <authorList>
            <person name="Pecrix Y."/>
            <person name="Gamas P."/>
            <person name="Carrere S."/>
        </authorList>
    </citation>
    <scope>NUCLEOTIDE SEQUENCE</scope>
    <source>
        <tissue evidence="6">Leaves</tissue>
    </source>
</reference>
<dbReference type="GO" id="GO:0005524">
    <property type="term" value="F:ATP binding"/>
    <property type="evidence" value="ECO:0007669"/>
    <property type="project" value="UniProtKB-KW"/>
</dbReference>
<dbReference type="InterPro" id="IPR050905">
    <property type="entry name" value="Plant_NBS-LRR"/>
</dbReference>
<comment type="caution">
    <text evidence="6">The sequence shown here is derived from an EMBL/GenBank/DDBJ whole genome shotgun (WGS) entry which is preliminary data.</text>
</comment>
<keyword evidence="4" id="KW-0175">Coiled coil</keyword>
<gene>
    <name evidence="6" type="ORF">MtrunA17_Chr8g0348191</name>
</gene>